<dbReference type="Gene3D" id="1.10.238.10">
    <property type="entry name" value="EF-hand"/>
    <property type="match status" value="1"/>
</dbReference>
<keyword evidence="2 6" id="KW-0378">Hydrolase</keyword>
<dbReference type="GO" id="GO:0016042">
    <property type="term" value="P:lipid catabolic process"/>
    <property type="evidence" value="ECO:0007669"/>
    <property type="project" value="UniProtKB-KW"/>
</dbReference>
<feature type="compositionally biased region" description="Basic and acidic residues" evidence="7">
    <location>
        <begin position="770"/>
        <end position="790"/>
    </location>
</feature>
<dbReference type="Gene3D" id="2.30.29.30">
    <property type="entry name" value="Pleckstrin-homology domain (PH domain)/Phosphotyrosine-binding domain (PTB)"/>
    <property type="match status" value="1"/>
</dbReference>
<dbReference type="Proteomes" id="UP000284842">
    <property type="component" value="Unassembled WGS sequence"/>
</dbReference>
<dbReference type="InterPro" id="IPR011992">
    <property type="entry name" value="EF-hand-dom_pair"/>
</dbReference>
<dbReference type="STRING" id="181874.A0A409VP48"/>
<dbReference type="InterPro" id="IPR000909">
    <property type="entry name" value="PLipase_C_PInositol-sp_X_dom"/>
</dbReference>
<feature type="compositionally biased region" description="Low complexity" evidence="7">
    <location>
        <begin position="226"/>
        <end position="237"/>
    </location>
</feature>
<dbReference type="Pfam" id="PF00387">
    <property type="entry name" value="PI-PLC-Y"/>
    <property type="match status" value="1"/>
</dbReference>
<dbReference type="GO" id="GO:0048015">
    <property type="term" value="P:phosphatidylinositol-mediated signaling"/>
    <property type="evidence" value="ECO:0007669"/>
    <property type="project" value="TreeGrafter"/>
</dbReference>
<dbReference type="GO" id="GO:0051209">
    <property type="term" value="P:release of sequestered calcium ion into cytosol"/>
    <property type="evidence" value="ECO:0007669"/>
    <property type="project" value="TreeGrafter"/>
</dbReference>
<dbReference type="SUPFAM" id="SSF50729">
    <property type="entry name" value="PH domain-like"/>
    <property type="match status" value="1"/>
</dbReference>
<feature type="compositionally biased region" description="Polar residues" evidence="7">
    <location>
        <begin position="517"/>
        <end position="536"/>
    </location>
</feature>
<dbReference type="InterPro" id="IPR001711">
    <property type="entry name" value="PLipase_C_Pinositol-sp_Y"/>
</dbReference>
<feature type="region of interest" description="Disordered" evidence="7">
    <location>
        <begin position="182"/>
        <end position="244"/>
    </location>
</feature>
<feature type="compositionally biased region" description="Polar residues" evidence="7">
    <location>
        <begin position="869"/>
        <end position="897"/>
    </location>
</feature>
<feature type="region of interest" description="Disordered" evidence="7">
    <location>
        <begin position="132"/>
        <end position="168"/>
    </location>
</feature>
<dbReference type="FunCoup" id="A0A409VP48">
    <property type="interactions" value="128"/>
</dbReference>
<dbReference type="InParanoid" id="A0A409VP48"/>
<dbReference type="SMART" id="SM00148">
    <property type="entry name" value="PLCXc"/>
    <property type="match status" value="1"/>
</dbReference>
<feature type="region of interest" description="Disordered" evidence="7">
    <location>
        <begin position="501"/>
        <end position="536"/>
    </location>
</feature>
<comment type="caution">
    <text evidence="11">The sequence shown here is derived from an EMBL/GenBank/DDBJ whole genome shotgun (WGS) entry which is preliminary data.</text>
</comment>
<keyword evidence="12" id="KW-1185">Reference proteome</keyword>
<organism evidence="11 12">
    <name type="scientific">Panaeolus cyanescens</name>
    <dbReference type="NCBI Taxonomy" id="181874"/>
    <lineage>
        <taxon>Eukaryota</taxon>
        <taxon>Fungi</taxon>
        <taxon>Dikarya</taxon>
        <taxon>Basidiomycota</taxon>
        <taxon>Agaricomycotina</taxon>
        <taxon>Agaricomycetes</taxon>
        <taxon>Agaricomycetidae</taxon>
        <taxon>Agaricales</taxon>
        <taxon>Agaricineae</taxon>
        <taxon>Galeropsidaceae</taxon>
        <taxon>Panaeolus</taxon>
    </lineage>
</organism>
<feature type="region of interest" description="Disordered" evidence="7">
    <location>
        <begin position="742"/>
        <end position="825"/>
    </location>
</feature>
<dbReference type="PANTHER" id="PTHR10336">
    <property type="entry name" value="PHOSPHOINOSITIDE-SPECIFIC PHOSPHOLIPASE C FAMILY PROTEIN"/>
    <property type="match status" value="1"/>
</dbReference>
<sequence length="1433" mass="155817">MQDSPNGHITEPVLEISKKPLRRAENLLQSNGQPIKELDIDDAGDDRPTVRRKSRLGSGSGTTGESSGLGIAGGIGASIKRRLTTLKDRSRAFALGRSNSTNSHPKTPRDDAPRPITRAFTELNSKLVDSALGNGRPGFHRSRHSVGSMSQASSPHSDLGAGVNGRNGRNALSVLLPTMSEHVDHQEEHVSSTERPKLSSRSESTVVPATVSGSADRPHGTEDVAQPSSPTHHQSPSKLAVPPRNLPRRLSSVHIPESLQTGTIMTKVSMKKQKAFLFRLDAALGQIVWESKKHKIIPIENIKEIRSGVDSRYYRAQFQLASDVEDKWLTLIYVLDGRYRTLHLIAQTTEICQMWEKSLRELHSIRLLLMRGLGNAEMREALWVKQYWTGADEEGDQKLSFDEVVKFCRGLGVNSSEEDLERRFLNASQGKRYLDFEDFRRFVKLLKSRPEVERLYKKLISGSTNGAFDYEVFEQFMRDTQMSQLSEKELHAIFDKYSAVPSTSSNSSSGPVVTITGPPSSSNALPQTTSEAHPSSTPTTMAIITLEGFTSFLLSSDNAAYADVQRGIWHDMTRPLCEYFISSSHNTYLVGHQLVGESTIEGYIRALLQGCRSVEVDIYDGDNGPMVFHGKTLTSKVSLREVCHAIIKYGFVASPYPIIISAEVHCSVGQQDMIADIMVEVFGDALVRSISDGPAVGQAVGGSGALDGVSTKKLEGLPSPEELKGKILFKTKNLMLQRIRPSEEGIDQGNGGDQTTDFYSTDLSSTSDSEMARRVGKDKQAGSSLWKERQSGSLSPTPTVVPSGTKTKTKEKAKSEDTGMKRQLSRAKDNFLGKVRGVAKSSTASLPIKIHPHHNNASTVTAPGIMLSQSPPMMSPTQLIQSPVQQSDSTPPSSYIFHSSPPPLSPYASGSGSSDISPTVDSNVNNATPKATSPNLTTTLTTTTTSTYSLQTPTGVAAQTPRPKLKMSPHLLSLLVYTVGVKFRGLNKKEYYAPEHMFSLSENVVNRMMARAPVVYDHDNEHERGRGWGGDVGAGRKEDADATELGVGKDEDGRDAGYSLKVLAASPRTGGGGVAAKGRLEKDKELLGSGGSWDLIKHTRTHLVRIYPKGTRLNSTNYLPNKYWAVGAQLVALNWQTFDLGFTINQAMFLRNGCSGYVLKPAVLRPQVVPTHPPHKENSPTRHLHSKVLNHLNPHIHHNHGPYPLTNKELLATRTWYHLDITVISAQQLPRPKDASGREVAERAIVDPYVEVTVHAPDGPFVAKSGSGGGGLGPLGLKRGRSTSRIRDMSVGRDRSRSRNPHGSSVATFNGHAAPGSSFVVDANGSLDVAARHGELNGLKRSQSHSRGAGAVGVTPNAGVIGGRVVTKHTGVVKRNGFNPVWEEKLRLTFDCVGDMLDLAFVRFVVKQEDGAKHETDEGLAVYCAPVGCLGMG</sequence>
<dbReference type="InterPro" id="IPR035892">
    <property type="entry name" value="C2_domain_sf"/>
</dbReference>
<keyword evidence="5" id="KW-0807">Transducer</keyword>
<evidence type="ECO:0000259" key="9">
    <source>
        <dbReference type="PROSITE" id="PS50008"/>
    </source>
</evidence>
<dbReference type="PROSITE" id="PS50004">
    <property type="entry name" value="C2"/>
    <property type="match status" value="1"/>
</dbReference>
<gene>
    <name evidence="11" type="ORF">CVT24_002926</name>
</gene>
<dbReference type="SUPFAM" id="SSF51695">
    <property type="entry name" value="PLC-like phosphodiesterases"/>
    <property type="match status" value="2"/>
</dbReference>
<comment type="catalytic activity">
    <reaction evidence="6">
        <text>a 1,2-diacyl-sn-glycero-3-phospho-(1D-myo-inositol-4,5-bisphosphate) + H2O = 1D-myo-inositol 1,4,5-trisphosphate + a 1,2-diacyl-sn-glycerol + H(+)</text>
        <dbReference type="Rhea" id="RHEA:33179"/>
        <dbReference type="ChEBI" id="CHEBI:15377"/>
        <dbReference type="ChEBI" id="CHEBI:15378"/>
        <dbReference type="ChEBI" id="CHEBI:17815"/>
        <dbReference type="ChEBI" id="CHEBI:58456"/>
        <dbReference type="ChEBI" id="CHEBI:203600"/>
        <dbReference type="EC" id="3.1.4.11"/>
    </reaction>
</comment>
<evidence type="ECO:0000313" key="11">
    <source>
        <dbReference type="EMBL" id="PPQ68017.1"/>
    </source>
</evidence>
<feature type="domain" description="EF-hand" evidence="10">
    <location>
        <begin position="379"/>
        <end position="414"/>
    </location>
</feature>
<evidence type="ECO:0000256" key="2">
    <source>
        <dbReference type="ARBA" id="ARBA00022801"/>
    </source>
</evidence>
<feature type="compositionally biased region" description="Basic and acidic residues" evidence="7">
    <location>
        <begin position="1285"/>
        <end position="1297"/>
    </location>
</feature>
<evidence type="ECO:0000256" key="5">
    <source>
        <dbReference type="ARBA" id="ARBA00023224"/>
    </source>
</evidence>
<dbReference type="GO" id="GO:0005509">
    <property type="term" value="F:calcium ion binding"/>
    <property type="evidence" value="ECO:0007669"/>
    <property type="project" value="InterPro"/>
</dbReference>
<feature type="region of interest" description="Disordered" evidence="7">
    <location>
        <begin position="869"/>
        <end position="943"/>
    </location>
</feature>
<dbReference type="CDD" id="cd08558">
    <property type="entry name" value="PI-PLCc_eukaryota"/>
    <property type="match status" value="1"/>
</dbReference>
<feature type="compositionally biased region" description="Low complexity" evidence="7">
    <location>
        <begin position="932"/>
        <end position="943"/>
    </location>
</feature>
<name>A0A409VP48_9AGAR</name>
<evidence type="ECO:0000256" key="7">
    <source>
        <dbReference type="SAM" id="MobiDB-lite"/>
    </source>
</evidence>
<dbReference type="SUPFAM" id="SSF49562">
    <property type="entry name" value="C2 domain (Calcium/lipid-binding domain, CaLB)"/>
    <property type="match status" value="1"/>
</dbReference>
<feature type="compositionally biased region" description="Polar residues" evidence="7">
    <location>
        <begin position="199"/>
        <end position="213"/>
    </location>
</feature>
<dbReference type="CDD" id="cd16207">
    <property type="entry name" value="EFh_ScPlc1p_like"/>
    <property type="match status" value="1"/>
</dbReference>
<keyword evidence="4 6" id="KW-0443">Lipid metabolism</keyword>
<feature type="compositionally biased region" description="Basic and acidic residues" evidence="7">
    <location>
        <begin position="182"/>
        <end position="197"/>
    </location>
</feature>
<evidence type="ECO:0000256" key="1">
    <source>
        <dbReference type="ARBA" id="ARBA00012368"/>
    </source>
</evidence>
<dbReference type="PRINTS" id="PR00390">
    <property type="entry name" value="PHPHLIPASEC"/>
</dbReference>
<dbReference type="SUPFAM" id="SSF47473">
    <property type="entry name" value="EF-hand"/>
    <property type="match status" value="1"/>
</dbReference>
<dbReference type="GO" id="GO:0004435">
    <property type="term" value="F:phosphatidylinositol-4,5-bisphosphate phospholipase C activity"/>
    <property type="evidence" value="ECO:0007669"/>
    <property type="project" value="UniProtKB-EC"/>
</dbReference>
<feature type="compositionally biased region" description="Polar residues" evidence="7">
    <location>
        <begin position="753"/>
        <end position="769"/>
    </location>
</feature>
<dbReference type="InterPro" id="IPR001192">
    <property type="entry name" value="PI-PLC_fam"/>
</dbReference>
<dbReference type="PROSITE" id="PS50008">
    <property type="entry name" value="PIPLC_Y_DOMAIN"/>
    <property type="match status" value="1"/>
</dbReference>
<dbReference type="InterPro" id="IPR002048">
    <property type="entry name" value="EF_hand_dom"/>
</dbReference>
<reference evidence="11 12" key="1">
    <citation type="journal article" date="2018" name="Evol. Lett.">
        <title>Horizontal gene cluster transfer increased hallucinogenic mushroom diversity.</title>
        <authorList>
            <person name="Reynolds H.T."/>
            <person name="Vijayakumar V."/>
            <person name="Gluck-Thaler E."/>
            <person name="Korotkin H.B."/>
            <person name="Matheny P.B."/>
            <person name="Slot J.C."/>
        </authorList>
    </citation>
    <scope>NUCLEOTIDE SEQUENCE [LARGE SCALE GENOMIC DNA]</scope>
    <source>
        <strain evidence="11 12">2629</strain>
    </source>
</reference>
<proteinExistence type="predicted"/>
<dbReference type="InterPro" id="IPR000008">
    <property type="entry name" value="C2_dom"/>
</dbReference>
<evidence type="ECO:0000259" key="10">
    <source>
        <dbReference type="PROSITE" id="PS50222"/>
    </source>
</evidence>
<feature type="region of interest" description="Disordered" evidence="7">
    <location>
        <begin position="92"/>
        <end position="114"/>
    </location>
</feature>
<dbReference type="EMBL" id="NHTK01006016">
    <property type="protein sequence ID" value="PPQ68017.1"/>
    <property type="molecule type" value="Genomic_DNA"/>
</dbReference>
<evidence type="ECO:0000256" key="3">
    <source>
        <dbReference type="ARBA" id="ARBA00022963"/>
    </source>
</evidence>
<keyword evidence="3 6" id="KW-0442">Lipid degradation</keyword>
<feature type="region of interest" description="Disordered" evidence="7">
    <location>
        <begin position="1259"/>
        <end position="1310"/>
    </location>
</feature>
<feature type="domain" description="PI-PLC Y-box" evidence="9">
    <location>
        <begin position="1082"/>
        <end position="1165"/>
    </location>
</feature>
<feature type="compositionally biased region" description="Polar residues" evidence="7">
    <location>
        <begin position="145"/>
        <end position="156"/>
    </location>
</feature>
<protein>
    <recommendedName>
        <fullName evidence="1 6">Phosphoinositide phospholipase C</fullName>
        <ecNumber evidence="1 6">3.1.4.11</ecNumber>
    </recommendedName>
</protein>
<dbReference type="InterPro" id="IPR037755">
    <property type="entry name" value="Plc1_PH"/>
</dbReference>
<dbReference type="Pfam" id="PF00168">
    <property type="entry name" value="C2"/>
    <property type="match status" value="2"/>
</dbReference>
<feature type="compositionally biased region" description="Polar residues" evidence="7">
    <location>
        <begin position="908"/>
        <end position="931"/>
    </location>
</feature>
<dbReference type="Pfam" id="PF00388">
    <property type="entry name" value="PI-PLC-X"/>
    <property type="match status" value="1"/>
</dbReference>
<dbReference type="PROSITE" id="PS50007">
    <property type="entry name" value="PIPLC_X_DOMAIN"/>
    <property type="match status" value="1"/>
</dbReference>
<feature type="compositionally biased region" description="Basic and acidic residues" evidence="7">
    <location>
        <begin position="808"/>
        <end position="825"/>
    </location>
</feature>
<dbReference type="PANTHER" id="PTHR10336:SF36">
    <property type="entry name" value="1-PHOSPHATIDYLINOSITOL 4,5-BISPHOSPHATE PHOSPHODIESTERASE BETA-4"/>
    <property type="match status" value="1"/>
</dbReference>
<evidence type="ECO:0000259" key="8">
    <source>
        <dbReference type="PROSITE" id="PS50004"/>
    </source>
</evidence>
<dbReference type="Gene3D" id="3.20.20.190">
    <property type="entry name" value="Phosphatidylinositol (PI) phosphodiesterase"/>
    <property type="match status" value="2"/>
</dbReference>
<evidence type="ECO:0000256" key="6">
    <source>
        <dbReference type="RuleBase" id="RU361133"/>
    </source>
</evidence>
<dbReference type="EC" id="3.1.4.11" evidence="1 6"/>
<feature type="region of interest" description="Disordered" evidence="7">
    <location>
        <begin position="1025"/>
        <end position="1048"/>
    </location>
</feature>
<dbReference type="OrthoDB" id="269822at2759"/>
<feature type="region of interest" description="Disordered" evidence="7">
    <location>
        <begin position="27"/>
        <end position="73"/>
    </location>
</feature>
<dbReference type="InterPro" id="IPR011993">
    <property type="entry name" value="PH-like_dom_sf"/>
</dbReference>
<dbReference type="SMART" id="SM00149">
    <property type="entry name" value="PLCYc"/>
    <property type="match status" value="1"/>
</dbReference>
<feature type="compositionally biased region" description="Polar residues" evidence="7">
    <location>
        <begin position="791"/>
        <end position="804"/>
    </location>
</feature>
<dbReference type="InterPro" id="IPR017946">
    <property type="entry name" value="PLC-like_Pdiesterase_TIM-brl"/>
</dbReference>
<accession>A0A409VP48</accession>
<dbReference type="Gene3D" id="2.60.40.150">
    <property type="entry name" value="C2 domain"/>
    <property type="match status" value="1"/>
</dbReference>
<evidence type="ECO:0000256" key="4">
    <source>
        <dbReference type="ARBA" id="ARBA00023098"/>
    </source>
</evidence>
<dbReference type="PROSITE" id="PS50222">
    <property type="entry name" value="EF_HAND_2"/>
    <property type="match status" value="1"/>
</dbReference>
<feature type="domain" description="C2" evidence="8">
    <location>
        <begin position="1199"/>
        <end position="1433"/>
    </location>
</feature>
<dbReference type="CDD" id="cd00275">
    <property type="entry name" value="C2_PLC_like"/>
    <property type="match status" value="1"/>
</dbReference>
<evidence type="ECO:0000313" key="12">
    <source>
        <dbReference type="Proteomes" id="UP000284842"/>
    </source>
</evidence>
<dbReference type="CDD" id="cd13360">
    <property type="entry name" value="PH_PLC_fungal"/>
    <property type="match status" value="1"/>
</dbReference>